<dbReference type="InterPro" id="IPR018483">
    <property type="entry name" value="Carb_kinase_FGGY_CS"/>
</dbReference>
<dbReference type="InterPro" id="IPR018485">
    <property type="entry name" value="FGGY_C"/>
</dbReference>
<dbReference type="RefSeq" id="WP_367624626.1">
    <property type="nucleotide sequence ID" value="NZ_JBFNQD010000005.1"/>
</dbReference>
<dbReference type="Pfam" id="PF00370">
    <property type="entry name" value="FGGY_N"/>
    <property type="match status" value="1"/>
</dbReference>
<name>A0ABV3PN64_9HYPH</name>
<evidence type="ECO:0000256" key="5">
    <source>
        <dbReference type="ARBA" id="ARBA00022840"/>
    </source>
</evidence>
<proteinExistence type="inferred from homology"/>
<evidence type="ECO:0000256" key="4">
    <source>
        <dbReference type="ARBA" id="ARBA00022777"/>
    </source>
</evidence>
<accession>A0ABV3PN64</accession>
<dbReference type="Gene3D" id="3.30.420.40">
    <property type="match status" value="2"/>
</dbReference>
<evidence type="ECO:0000259" key="7">
    <source>
        <dbReference type="Pfam" id="PF00370"/>
    </source>
</evidence>
<protein>
    <recommendedName>
        <fullName evidence="6">ATP:glycerol 3-phosphotransferase</fullName>
    </recommendedName>
</protein>
<keyword evidence="3" id="KW-0547">Nucleotide-binding</keyword>
<dbReference type="GO" id="GO:0016301">
    <property type="term" value="F:kinase activity"/>
    <property type="evidence" value="ECO:0007669"/>
    <property type="project" value="UniProtKB-KW"/>
</dbReference>
<dbReference type="Pfam" id="PF02782">
    <property type="entry name" value="FGGY_C"/>
    <property type="match status" value="1"/>
</dbReference>
<organism evidence="9 10">
    <name type="scientific">Labrys neptuniae</name>
    <dbReference type="NCBI Taxonomy" id="376174"/>
    <lineage>
        <taxon>Bacteria</taxon>
        <taxon>Pseudomonadati</taxon>
        <taxon>Pseudomonadota</taxon>
        <taxon>Alphaproteobacteria</taxon>
        <taxon>Hyphomicrobiales</taxon>
        <taxon>Xanthobacteraceae</taxon>
        <taxon>Labrys</taxon>
    </lineage>
</organism>
<evidence type="ECO:0000256" key="1">
    <source>
        <dbReference type="ARBA" id="ARBA00009156"/>
    </source>
</evidence>
<evidence type="ECO:0000313" key="9">
    <source>
        <dbReference type="EMBL" id="MEW9307085.1"/>
    </source>
</evidence>
<dbReference type="PIRSF" id="PIRSF000538">
    <property type="entry name" value="GlpK"/>
    <property type="match status" value="1"/>
</dbReference>
<sequence length="493" mass="51980">MTGPLVLAIDQGTSSTKCLLVDSSGAVVARGQAPLRESHPQPGWVEQDAGEIWDSIRAAVAACVTPEQARAVVAAGISTQRESCLLWHRKTGAPLSPVLSWQDQRTAALAQAIGTPDALARVRQVSGLPLDPMFSALKLHWLLDQIDPDRTKARAGDIRVGTIDSWLLGRLSDDHLIEAGNASRTQLLDVAKGRWDEGLLELFGVPAEALPRLTASSGPFPSLRGFAPLPDGIPLLAVMADSHSALFAHGAIQPGEVKATQGTGSSVMGLIPNGTALDPGLCLTIAWAIDGIGPEHLALAAEGNIRAAGSTLRWVAGILGIDTDELARLAKTASAGGVTLVPGFTGLGAPWWDAEAVGLLTGVTLGTDRNCIARAAIDSIAHQITDVVEALERSGSPVRRLHVDGGPTRNDQLMQMEADMIGRPILRGHTAELSALGVAHLAGLKAGLWNAGRLAGLERPRDVFEPSMRPAERQAERRRWLDAVARSRFRPGA</sequence>
<reference evidence="9 10" key="1">
    <citation type="submission" date="2024-07" db="EMBL/GenBank/DDBJ databases">
        <title>Description of Labrys sedimenti sp. nov., isolated from a diclofenac-degrading enrichment culture.</title>
        <authorList>
            <person name="Tancsics A."/>
            <person name="Csepanyi A."/>
        </authorList>
    </citation>
    <scope>NUCLEOTIDE SEQUENCE [LARGE SCALE GENOMIC DNA]</scope>
    <source>
        <strain evidence="9 10">LMG 23578</strain>
    </source>
</reference>
<dbReference type="SUPFAM" id="SSF53067">
    <property type="entry name" value="Actin-like ATPase domain"/>
    <property type="match status" value="2"/>
</dbReference>
<comment type="similarity">
    <text evidence="1">Belongs to the FGGY kinase family.</text>
</comment>
<feature type="domain" description="Carbohydrate kinase FGGY N-terminal" evidence="7">
    <location>
        <begin position="6"/>
        <end position="247"/>
    </location>
</feature>
<dbReference type="InterPro" id="IPR000577">
    <property type="entry name" value="Carb_kinase_FGGY"/>
</dbReference>
<keyword evidence="10" id="KW-1185">Reference proteome</keyword>
<feature type="domain" description="Carbohydrate kinase FGGY C-terminal" evidence="8">
    <location>
        <begin position="259"/>
        <end position="444"/>
    </location>
</feature>
<keyword evidence="4 9" id="KW-0418">Kinase</keyword>
<evidence type="ECO:0000256" key="3">
    <source>
        <dbReference type="ARBA" id="ARBA00022741"/>
    </source>
</evidence>
<evidence type="ECO:0000256" key="6">
    <source>
        <dbReference type="ARBA" id="ARBA00043149"/>
    </source>
</evidence>
<evidence type="ECO:0000313" key="10">
    <source>
        <dbReference type="Proteomes" id="UP001555786"/>
    </source>
</evidence>
<dbReference type="InterPro" id="IPR043129">
    <property type="entry name" value="ATPase_NBD"/>
</dbReference>
<dbReference type="PANTHER" id="PTHR10196:SF69">
    <property type="entry name" value="GLYCEROL KINASE"/>
    <property type="match status" value="1"/>
</dbReference>
<dbReference type="EMBL" id="JBFNQD010000005">
    <property type="protein sequence ID" value="MEW9307085.1"/>
    <property type="molecule type" value="Genomic_DNA"/>
</dbReference>
<evidence type="ECO:0000256" key="2">
    <source>
        <dbReference type="ARBA" id="ARBA00022679"/>
    </source>
</evidence>
<gene>
    <name evidence="9" type="ORF">ABXS05_16150</name>
</gene>
<dbReference type="InterPro" id="IPR018484">
    <property type="entry name" value="FGGY_N"/>
</dbReference>
<dbReference type="PANTHER" id="PTHR10196">
    <property type="entry name" value="SUGAR KINASE"/>
    <property type="match status" value="1"/>
</dbReference>
<dbReference type="CDD" id="cd07769">
    <property type="entry name" value="ASKHA_NBD_FGGY_GK"/>
    <property type="match status" value="1"/>
</dbReference>
<dbReference type="Proteomes" id="UP001555786">
    <property type="component" value="Unassembled WGS sequence"/>
</dbReference>
<evidence type="ECO:0000259" key="8">
    <source>
        <dbReference type="Pfam" id="PF02782"/>
    </source>
</evidence>
<keyword evidence="5" id="KW-0067">ATP-binding</keyword>
<dbReference type="PROSITE" id="PS00933">
    <property type="entry name" value="FGGY_KINASES_1"/>
    <property type="match status" value="1"/>
</dbReference>
<comment type="caution">
    <text evidence="9">The sequence shown here is derived from an EMBL/GenBank/DDBJ whole genome shotgun (WGS) entry which is preliminary data.</text>
</comment>
<keyword evidence="2" id="KW-0808">Transferase</keyword>